<gene>
    <name evidence="4" type="ORF">SAMEA3538468_00400</name>
    <name evidence="3" type="ORF">SAMEA3538780_00955</name>
</gene>
<sequence length="101" mass="10513">MKKALTALFAIAAVAAASAFAADKTDVPAPAVDNGARPPLEMGRGPLPPFPPQLPPHRPVLFSATVATDTPVETINKLTTLIPASQAKHYEVHVEVVPVGE</sequence>
<dbReference type="Proteomes" id="UP000257712">
    <property type="component" value="Unassembled WGS sequence"/>
</dbReference>
<name>A0A223UA34_9ENTR</name>
<dbReference type="RefSeq" id="WP_025712055.1">
    <property type="nucleotide sequence ID" value="NZ_CAAHGB010000003.1"/>
</dbReference>
<keyword evidence="2" id="KW-0732">Signal</keyword>
<evidence type="ECO:0000313" key="3">
    <source>
        <dbReference type="EMBL" id="SXD89922.1"/>
    </source>
</evidence>
<organism evidence="3 5">
    <name type="scientific">Klebsiella quasivariicola</name>
    <dbReference type="NCBI Taxonomy" id="2026240"/>
    <lineage>
        <taxon>Bacteria</taxon>
        <taxon>Pseudomonadati</taxon>
        <taxon>Pseudomonadota</taxon>
        <taxon>Gammaproteobacteria</taxon>
        <taxon>Enterobacterales</taxon>
        <taxon>Enterobacteriaceae</taxon>
        <taxon>Klebsiella/Raoultella group</taxon>
        <taxon>Klebsiella</taxon>
        <taxon>Klebsiella pneumoniae complex</taxon>
    </lineage>
</organism>
<proteinExistence type="predicted"/>
<evidence type="ECO:0000313" key="6">
    <source>
        <dbReference type="Proteomes" id="UP000259400"/>
    </source>
</evidence>
<evidence type="ECO:0000313" key="4">
    <source>
        <dbReference type="EMBL" id="VVJ38082.1"/>
    </source>
</evidence>
<evidence type="ECO:0000256" key="2">
    <source>
        <dbReference type="SAM" id="SignalP"/>
    </source>
</evidence>
<accession>A0A223UA34</accession>
<feature type="region of interest" description="Disordered" evidence="1">
    <location>
        <begin position="27"/>
        <end position="54"/>
    </location>
</feature>
<feature type="signal peptide" evidence="2">
    <location>
        <begin position="1"/>
        <end position="21"/>
    </location>
</feature>
<evidence type="ECO:0000313" key="5">
    <source>
        <dbReference type="Proteomes" id="UP000257712"/>
    </source>
</evidence>
<evidence type="ECO:0000256" key="1">
    <source>
        <dbReference type="SAM" id="MobiDB-lite"/>
    </source>
</evidence>
<protein>
    <submittedName>
        <fullName evidence="3">Uncharacterized protein</fullName>
    </submittedName>
</protein>
<dbReference type="KEGG" id="kqv:B8P98_11635"/>
<dbReference type="AlphaFoldDB" id="A0A223UA34"/>
<feature type="chain" id="PRO_5044569497" evidence="2">
    <location>
        <begin position="22"/>
        <end position="101"/>
    </location>
</feature>
<comment type="caution">
    <text evidence="3">The sequence shown here is derived from an EMBL/GenBank/DDBJ whole genome shotgun (WGS) entry which is preliminary data.</text>
</comment>
<dbReference type="EMBL" id="UJYZ02000001">
    <property type="protein sequence ID" value="VVJ38082.1"/>
    <property type="molecule type" value="Genomic_DNA"/>
</dbReference>
<keyword evidence="6" id="KW-1185">Reference proteome</keyword>
<dbReference type="EMBL" id="UJZG01000002">
    <property type="protein sequence ID" value="SXD89922.1"/>
    <property type="molecule type" value="Genomic_DNA"/>
</dbReference>
<accession>A0A6C2VBZ7</accession>
<dbReference type="GeneID" id="69754852"/>
<dbReference type="Proteomes" id="UP000259400">
    <property type="component" value="Unassembled WGS sequence"/>
</dbReference>
<reference evidence="3 5" key="1">
    <citation type="submission" date="2018-08" db="EMBL/GenBank/DDBJ databases">
        <authorList>
            <consortium name="Pathogen Informatics"/>
        </authorList>
    </citation>
    <scope>NUCLEOTIDE SEQUENCE [LARGE SCALE GENOMIC DNA]</scope>
    <source>
        <strain evidence="4 6">EuSCAPE_IL010</strain>
        <strain evidence="3 5">EuSCAPE_IT371</strain>
    </source>
</reference>